<dbReference type="EMBL" id="BAVS01000009">
    <property type="protein sequence ID" value="GAE93040.1"/>
    <property type="molecule type" value="Genomic_DNA"/>
</dbReference>
<organism evidence="1 2">
    <name type="scientific">Gracilibacillus boraciitolerans JCM 21714</name>
    <dbReference type="NCBI Taxonomy" id="1298598"/>
    <lineage>
        <taxon>Bacteria</taxon>
        <taxon>Bacillati</taxon>
        <taxon>Bacillota</taxon>
        <taxon>Bacilli</taxon>
        <taxon>Bacillales</taxon>
        <taxon>Bacillaceae</taxon>
        <taxon>Gracilibacillus</taxon>
    </lineage>
</organism>
<proteinExistence type="predicted"/>
<name>W4VI19_9BACI</name>
<reference evidence="1 2" key="1">
    <citation type="journal article" date="2014" name="Genome Announc.">
        <title>Draft Genome Sequence of the Boron-Tolerant and Moderately Halotolerant Bacterium Gracilibacillus boraciitolerans JCM 21714T.</title>
        <authorList>
            <person name="Ahmed I."/>
            <person name="Oshima K."/>
            <person name="Suda W."/>
            <person name="Kitamura K."/>
            <person name="Iida T."/>
            <person name="Ohmori Y."/>
            <person name="Fujiwara T."/>
            <person name="Hattori M."/>
            <person name="Ohkuma M."/>
        </authorList>
    </citation>
    <scope>NUCLEOTIDE SEQUENCE [LARGE SCALE GENOMIC DNA]</scope>
    <source>
        <strain evidence="1 2">JCM 21714</strain>
    </source>
</reference>
<gene>
    <name evidence="1" type="ORF">JCM21714_2072</name>
</gene>
<dbReference type="RefSeq" id="WP_035723095.1">
    <property type="nucleotide sequence ID" value="NZ_BAVS01000009.1"/>
</dbReference>
<evidence type="ECO:0000313" key="1">
    <source>
        <dbReference type="EMBL" id="GAE93040.1"/>
    </source>
</evidence>
<accession>W4VI19</accession>
<protein>
    <submittedName>
        <fullName evidence="1">Uncharacterized protein</fullName>
    </submittedName>
</protein>
<evidence type="ECO:0000313" key="2">
    <source>
        <dbReference type="Proteomes" id="UP000019102"/>
    </source>
</evidence>
<dbReference type="AlphaFoldDB" id="W4VI19"/>
<sequence>MQKNIEVMNEDHMAISYTKYSDKDLDDLFISNFQCIFCHERMIVTPPHLINLFFEFQDKGYLIKFVEDRVEVFNKSSIIIFNKYDNVNNIINEDAAVQNIINNDELSCIYETAHDIESNNFEVILHDSRLPIIDSLYF</sequence>
<comment type="caution">
    <text evidence="1">The sequence shown here is derived from an EMBL/GenBank/DDBJ whole genome shotgun (WGS) entry which is preliminary data.</text>
</comment>
<keyword evidence="2" id="KW-1185">Reference proteome</keyword>
<dbReference type="Proteomes" id="UP000019102">
    <property type="component" value="Unassembled WGS sequence"/>
</dbReference>